<dbReference type="GO" id="GO:0008270">
    <property type="term" value="F:zinc ion binding"/>
    <property type="evidence" value="ECO:0007669"/>
    <property type="project" value="InterPro"/>
</dbReference>
<evidence type="ECO:0000259" key="7">
    <source>
        <dbReference type="SMART" id="SM00829"/>
    </source>
</evidence>
<evidence type="ECO:0000313" key="9">
    <source>
        <dbReference type="Proteomes" id="UP000199230"/>
    </source>
</evidence>
<organism evidence="8 9">
    <name type="scientific">Tindallia californiensis</name>
    <dbReference type="NCBI Taxonomy" id="159292"/>
    <lineage>
        <taxon>Bacteria</taxon>
        <taxon>Bacillati</taxon>
        <taxon>Bacillota</taxon>
        <taxon>Clostridia</taxon>
        <taxon>Peptostreptococcales</taxon>
        <taxon>Tindalliaceae</taxon>
        <taxon>Tindallia</taxon>
    </lineage>
</organism>
<name>A0A1H3PAN3_9FIRM</name>
<evidence type="ECO:0000256" key="4">
    <source>
        <dbReference type="ARBA" id="ARBA00022833"/>
    </source>
</evidence>
<dbReference type="STRING" id="159292.SAMN05192546_10697"/>
<proteinExistence type="inferred from homology"/>
<dbReference type="CDD" id="cd05285">
    <property type="entry name" value="sorbitol_DH"/>
    <property type="match status" value="1"/>
</dbReference>
<dbReference type="SMART" id="SM00829">
    <property type="entry name" value="PKS_ER"/>
    <property type="match status" value="1"/>
</dbReference>
<dbReference type="InterPro" id="IPR011032">
    <property type="entry name" value="GroES-like_sf"/>
</dbReference>
<evidence type="ECO:0000256" key="5">
    <source>
        <dbReference type="ARBA" id="ARBA00023002"/>
    </source>
</evidence>
<keyword evidence="4 6" id="KW-0862">Zinc</keyword>
<dbReference type="Proteomes" id="UP000199230">
    <property type="component" value="Unassembled WGS sequence"/>
</dbReference>
<protein>
    <submittedName>
        <fullName evidence="8">L-iditol 2-dehydrogenase</fullName>
    </submittedName>
</protein>
<feature type="domain" description="Enoyl reductase (ER)" evidence="7">
    <location>
        <begin position="15"/>
        <end position="349"/>
    </location>
</feature>
<dbReference type="SUPFAM" id="SSF51735">
    <property type="entry name" value="NAD(P)-binding Rossmann-fold domains"/>
    <property type="match status" value="1"/>
</dbReference>
<dbReference type="RefSeq" id="WP_330386605.1">
    <property type="nucleotide sequence ID" value="NZ_FNPV01000006.1"/>
</dbReference>
<keyword evidence="3 6" id="KW-0479">Metal-binding</keyword>
<dbReference type="EMBL" id="FNPV01000006">
    <property type="protein sequence ID" value="SDY98003.1"/>
    <property type="molecule type" value="Genomic_DNA"/>
</dbReference>
<comment type="similarity">
    <text evidence="2 6">Belongs to the zinc-containing alcohol dehydrogenase family.</text>
</comment>
<dbReference type="GO" id="GO:0016616">
    <property type="term" value="F:oxidoreductase activity, acting on the CH-OH group of donors, NAD or NADP as acceptor"/>
    <property type="evidence" value="ECO:0007669"/>
    <property type="project" value="InterPro"/>
</dbReference>
<accession>A0A1H3PAN3</accession>
<gene>
    <name evidence="8" type="ORF">SAMN05192546_10697</name>
</gene>
<sequence length="358" mass="38912">MKEKMKEKMKVAVMKTLGVIEYVERPVPAVKEDEVLVKLEYVGICGSDMHYYETGQIGPYKVEAPFVLGHEASGRVVEIGKNVHHLSKGDKVALEPGITCGTCDFCKKGTYNLCAEVEFFATPPYDGVFQEYVSHKADLCFKLPERVSTLTGALIEPLAVGMHAVNLGKAEAGQTVVVTGAGAIGLVTMLALIYKGVNRVIVVDVLSKRLEKAKELGATHVINGAEEDALQKIMELTDGKGCDLAIDTAGSEITVNQMIHSVKKGARMVLVGYSSSEKMSLEMNVALDKELTFKTVFRYRHIYPMAIDAASSGKINLEGIVTDIFDFEEVPEAMDSSSKQKADIVKAVIKFQKGIDGP</sequence>
<keyword evidence="5" id="KW-0560">Oxidoreductase</keyword>
<dbReference type="InterPro" id="IPR020843">
    <property type="entry name" value="ER"/>
</dbReference>
<dbReference type="InterPro" id="IPR002328">
    <property type="entry name" value="ADH_Zn_CS"/>
</dbReference>
<dbReference type="SUPFAM" id="SSF50129">
    <property type="entry name" value="GroES-like"/>
    <property type="match status" value="1"/>
</dbReference>
<dbReference type="AlphaFoldDB" id="A0A1H3PAN3"/>
<dbReference type="InterPro" id="IPR045306">
    <property type="entry name" value="SDH-like"/>
</dbReference>
<evidence type="ECO:0000313" key="8">
    <source>
        <dbReference type="EMBL" id="SDY98003.1"/>
    </source>
</evidence>
<dbReference type="InterPro" id="IPR036291">
    <property type="entry name" value="NAD(P)-bd_dom_sf"/>
</dbReference>
<comment type="cofactor">
    <cofactor evidence="1 6">
        <name>Zn(2+)</name>
        <dbReference type="ChEBI" id="CHEBI:29105"/>
    </cofactor>
</comment>
<dbReference type="Pfam" id="PF00107">
    <property type="entry name" value="ADH_zinc_N"/>
    <property type="match status" value="1"/>
</dbReference>
<dbReference type="PANTHER" id="PTHR43161">
    <property type="entry name" value="SORBITOL DEHYDROGENASE"/>
    <property type="match status" value="1"/>
</dbReference>
<evidence type="ECO:0000256" key="3">
    <source>
        <dbReference type="ARBA" id="ARBA00022723"/>
    </source>
</evidence>
<dbReference type="InterPro" id="IPR013149">
    <property type="entry name" value="ADH-like_C"/>
</dbReference>
<dbReference type="Pfam" id="PF08240">
    <property type="entry name" value="ADH_N"/>
    <property type="match status" value="1"/>
</dbReference>
<dbReference type="PROSITE" id="PS00059">
    <property type="entry name" value="ADH_ZINC"/>
    <property type="match status" value="1"/>
</dbReference>
<dbReference type="PANTHER" id="PTHR43161:SF9">
    <property type="entry name" value="SORBITOL DEHYDROGENASE"/>
    <property type="match status" value="1"/>
</dbReference>
<reference evidence="8 9" key="1">
    <citation type="submission" date="2016-10" db="EMBL/GenBank/DDBJ databases">
        <authorList>
            <person name="de Groot N.N."/>
        </authorList>
    </citation>
    <scope>NUCLEOTIDE SEQUENCE [LARGE SCALE GENOMIC DNA]</scope>
    <source>
        <strain evidence="8 9">APO</strain>
    </source>
</reference>
<dbReference type="Gene3D" id="3.90.180.10">
    <property type="entry name" value="Medium-chain alcohol dehydrogenases, catalytic domain"/>
    <property type="match status" value="1"/>
</dbReference>
<keyword evidence="9" id="KW-1185">Reference proteome</keyword>
<evidence type="ECO:0000256" key="2">
    <source>
        <dbReference type="ARBA" id="ARBA00008072"/>
    </source>
</evidence>
<dbReference type="Gene3D" id="3.40.50.720">
    <property type="entry name" value="NAD(P)-binding Rossmann-like Domain"/>
    <property type="match status" value="1"/>
</dbReference>
<evidence type="ECO:0000256" key="6">
    <source>
        <dbReference type="RuleBase" id="RU361277"/>
    </source>
</evidence>
<dbReference type="InterPro" id="IPR013154">
    <property type="entry name" value="ADH-like_N"/>
</dbReference>
<evidence type="ECO:0000256" key="1">
    <source>
        <dbReference type="ARBA" id="ARBA00001947"/>
    </source>
</evidence>